<evidence type="ECO:0000313" key="3">
    <source>
        <dbReference type="Proteomes" id="UP000266677"/>
    </source>
</evidence>
<sequence length="353" mass="36928">MGSAVPPSARANTGTRACIGCYTSEGGRGIAVAAVDSASGRLVVTDFIDVADPSYLALAPDGRHLYAVDEGPAAGAATAVDLRPERPLVLNSVAVQGEGPTHLRVTPDGRRVLTANYGSGSVSVLSVEADGRLGAVTDVVRHEGSGPDPERQSAPHPHQIVIDPSGDWVLVVDLGVDSVYVYRLVEGRLRSHAQVRLVAGSGPRHLSFHPDGRRAYLANELNSTVTVCDWRAETGELRAGPAVAADVERGGDRNYPSEPVISPDGRFLYLANRGHDNIATFALLGDLLVPLGTAPCGGTFPRDLTLAPDGRRLYAANQKSNSVTWLDLDPLTGLPGAPSAPVEIPSATSIVFC</sequence>
<dbReference type="GO" id="GO:0005829">
    <property type="term" value="C:cytosol"/>
    <property type="evidence" value="ECO:0007669"/>
    <property type="project" value="TreeGrafter"/>
</dbReference>
<dbReference type="InterPro" id="IPR050282">
    <property type="entry name" value="Cycloisomerase_2"/>
</dbReference>
<accession>A0A3A4KRH1</accession>
<name>A0A3A4KRH1_9NOCA</name>
<organism evidence="2 3">
    <name type="scientific">Nocardia panacis</name>
    <dbReference type="NCBI Taxonomy" id="2340916"/>
    <lineage>
        <taxon>Bacteria</taxon>
        <taxon>Bacillati</taxon>
        <taxon>Actinomycetota</taxon>
        <taxon>Actinomycetes</taxon>
        <taxon>Mycobacteriales</taxon>
        <taxon>Nocardiaceae</taxon>
        <taxon>Nocardia</taxon>
    </lineage>
</organism>
<dbReference type="EMBL" id="QZFU01000018">
    <property type="protein sequence ID" value="RJO75650.1"/>
    <property type="molecule type" value="Genomic_DNA"/>
</dbReference>
<dbReference type="GO" id="GO:0017057">
    <property type="term" value="F:6-phosphogluconolactonase activity"/>
    <property type="evidence" value="ECO:0007669"/>
    <property type="project" value="TreeGrafter"/>
</dbReference>
<comment type="similarity">
    <text evidence="1">Belongs to the cycloisomerase 2 family.</text>
</comment>
<evidence type="ECO:0000256" key="1">
    <source>
        <dbReference type="ARBA" id="ARBA00005564"/>
    </source>
</evidence>
<dbReference type="AlphaFoldDB" id="A0A3A4KRH1"/>
<dbReference type="InterPro" id="IPR011048">
    <property type="entry name" value="Haem_d1_sf"/>
</dbReference>
<dbReference type="SUPFAM" id="SSF51004">
    <property type="entry name" value="C-terminal (heme d1) domain of cytochrome cd1-nitrite reductase"/>
    <property type="match status" value="1"/>
</dbReference>
<dbReference type="PANTHER" id="PTHR30344:SF1">
    <property type="entry name" value="6-PHOSPHOGLUCONOLACTONASE"/>
    <property type="match status" value="1"/>
</dbReference>
<dbReference type="OrthoDB" id="9790815at2"/>
<comment type="caution">
    <text evidence="2">The sequence shown here is derived from an EMBL/GenBank/DDBJ whole genome shotgun (WGS) entry which is preliminary data.</text>
</comment>
<dbReference type="Proteomes" id="UP000266677">
    <property type="component" value="Unassembled WGS sequence"/>
</dbReference>
<reference evidence="2 3" key="1">
    <citation type="submission" date="2018-09" db="EMBL/GenBank/DDBJ databases">
        <title>YIM PH21274 draft genome.</title>
        <authorList>
            <person name="Miao C."/>
        </authorList>
    </citation>
    <scope>NUCLEOTIDE SEQUENCE [LARGE SCALE GENOMIC DNA]</scope>
    <source>
        <strain evidence="2 3">YIM PH 21724</strain>
    </source>
</reference>
<dbReference type="PANTHER" id="PTHR30344">
    <property type="entry name" value="6-PHOSPHOGLUCONOLACTONASE-RELATED"/>
    <property type="match status" value="1"/>
</dbReference>
<keyword evidence="3" id="KW-1185">Reference proteome</keyword>
<dbReference type="InterPro" id="IPR019405">
    <property type="entry name" value="Lactonase_7-beta_prop"/>
</dbReference>
<gene>
    <name evidence="2" type="ORF">D5S18_14275</name>
</gene>
<protein>
    <submittedName>
        <fullName evidence="2">Lactonase family protein</fullName>
    </submittedName>
</protein>
<proteinExistence type="inferred from homology"/>
<dbReference type="Gene3D" id="2.130.10.10">
    <property type="entry name" value="YVTN repeat-like/Quinoprotein amine dehydrogenase"/>
    <property type="match status" value="1"/>
</dbReference>
<dbReference type="InterPro" id="IPR015943">
    <property type="entry name" value="WD40/YVTN_repeat-like_dom_sf"/>
</dbReference>
<evidence type="ECO:0000313" key="2">
    <source>
        <dbReference type="EMBL" id="RJO75650.1"/>
    </source>
</evidence>
<dbReference type="Pfam" id="PF10282">
    <property type="entry name" value="Lactonase"/>
    <property type="match status" value="1"/>
</dbReference>